<dbReference type="AlphaFoldDB" id="B0EFF9"/>
<keyword evidence="2 4" id="KW-0863">Zinc-finger</keyword>
<dbReference type="eggNOG" id="KOG2169">
    <property type="taxonomic scope" value="Eukaryota"/>
</dbReference>
<dbReference type="Pfam" id="PF02891">
    <property type="entry name" value="zf-MIZ"/>
    <property type="match status" value="1"/>
</dbReference>
<dbReference type="Gene3D" id="3.30.40.10">
    <property type="entry name" value="Zinc/RING finger domain, C3HC4 (zinc finger)"/>
    <property type="match status" value="1"/>
</dbReference>
<accession>B0EFF9</accession>
<evidence type="ECO:0000256" key="4">
    <source>
        <dbReference type="PROSITE-ProRule" id="PRU00452"/>
    </source>
</evidence>
<dbReference type="GO" id="GO:0061665">
    <property type="term" value="F:SUMO ligase activity"/>
    <property type="evidence" value="ECO:0007669"/>
    <property type="project" value="TreeGrafter"/>
</dbReference>
<evidence type="ECO:0000313" key="7">
    <source>
        <dbReference type="EMBL" id="EDR26738.1"/>
    </source>
</evidence>
<name>B0EFF9_ENTDS</name>
<feature type="region of interest" description="Disordered" evidence="5">
    <location>
        <begin position="159"/>
        <end position="200"/>
    </location>
</feature>
<organism evidence="8">
    <name type="scientific">Entamoeba dispar (strain ATCC PRA-260 / SAW760)</name>
    <dbReference type="NCBI Taxonomy" id="370354"/>
    <lineage>
        <taxon>Eukaryota</taxon>
        <taxon>Amoebozoa</taxon>
        <taxon>Evosea</taxon>
        <taxon>Archamoebae</taxon>
        <taxon>Mastigamoebida</taxon>
        <taxon>Entamoebidae</taxon>
        <taxon>Entamoeba</taxon>
    </lineage>
</organism>
<dbReference type="PANTHER" id="PTHR10782">
    <property type="entry name" value="ZINC FINGER MIZ DOMAIN-CONTAINING PROTEIN"/>
    <property type="match status" value="1"/>
</dbReference>
<feature type="region of interest" description="Disordered" evidence="5">
    <location>
        <begin position="260"/>
        <end position="305"/>
    </location>
</feature>
<dbReference type="InterPro" id="IPR004181">
    <property type="entry name" value="Znf_MIZ"/>
</dbReference>
<feature type="compositionally biased region" description="Basic and acidic residues" evidence="5">
    <location>
        <begin position="180"/>
        <end position="191"/>
    </location>
</feature>
<evidence type="ECO:0000256" key="5">
    <source>
        <dbReference type="SAM" id="MobiDB-lite"/>
    </source>
</evidence>
<dbReference type="GeneID" id="5882014"/>
<feature type="domain" description="SP-RING-type" evidence="6">
    <location>
        <begin position="525"/>
        <end position="610"/>
    </location>
</feature>
<evidence type="ECO:0000259" key="6">
    <source>
        <dbReference type="PROSITE" id="PS51044"/>
    </source>
</evidence>
<evidence type="ECO:0000313" key="8">
    <source>
        <dbReference type="Proteomes" id="UP000008076"/>
    </source>
</evidence>
<keyword evidence="3" id="KW-0862">Zinc</keyword>
<evidence type="ECO:0000256" key="1">
    <source>
        <dbReference type="ARBA" id="ARBA00022723"/>
    </source>
</evidence>
<keyword evidence="1" id="KW-0479">Metal-binding</keyword>
<dbReference type="EMBL" id="DS549038">
    <property type="protein sequence ID" value="EDR26738.1"/>
    <property type="molecule type" value="Genomic_DNA"/>
</dbReference>
<dbReference type="KEGG" id="edi:EDI_049490"/>
<dbReference type="Proteomes" id="UP000008076">
    <property type="component" value="Unassembled WGS sequence"/>
</dbReference>
<dbReference type="PANTHER" id="PTHR10782:SF4">
    <property type="entry name" value="TONALLI, ISOFORM E"/>
    <property type="match status" value="1"/>
</dbReference>
<dbReference type="RefSeq" id="XP_001736999.1">
    <property type="nucleotide sequence ID" value="XM_001736947.1"/>
</dbReference>
<dbReference type="InterPro" id="IPR013083">
    <property type="entry name" value="Znf_RING/FYVE/PHD"/>
</dbReference>
<evidence type="ECO:0000256" key="2">
    <source>
        <dbReference type="ARBA" id="ARBA00022771"/>
    </source>
</evidence>
<dbReference type="OrthoDB" id="28127at2759"/>
<feature type="compositionally biased region" description="Polar residues" evidence="5">
    <location>
        <begin position="287"/>
        <end position="297"/>
    </location>
</feature>
<dbReference type="GO" id="GO:0008270">
    <property type="term" value="F:zinc ion binding"/>
    <property type="evidence" value="ECO:0007669"/>
    <property type="project" value="UniProtKB-KW"/>
</dbReference>
<gene>
    <name evidence="7" type="ORF">EDI_049490</name>
</gene>
<reference evidence="8" key="1">
    <citation type="submission" date="2007-12" db="EMBL/GenBank/DDBJ databases">
        <title>Annotation of Entamoeba dispar SAW760.</title>
        <authorList>
            <person name="Lorenzi H."/>
            <person name="Inman J."/>
            <person name="Schobel S."/>
            <person name="Amedeo P."/>
            <person name="Caler E."/>
        </authorList>
    </citation>
    <scope>NUCLEOTIDE SEQUENCE [LARGE SCALE GENOMIC DNA]</scope>
    <source>
        <strain evidence="8">ATCC PRA-260 / SAW760</strain>
    </source>
</reference>
<sequence>MNQKGTKKVYQIITKQCLKSIQERLFMDSDSVEQFITQESLSKFTDGQLNFIIGSIKESQKDGIFEHCFDFPEFYKPRDKFIAEVVDMLNAEIEVLSKRPSLSEKKTNFNFNEPKYNFLSQNSVPIRTNKEENSILITGDEETVINLVENDIVNETGRKINTKSETGDSERTVIEPTEEKEDKKPKQFPEKKRQKKSNTVDPIIEEIQHYYYRRRRLTRPIKEVKIDNEEPLKTPQLSHKRKNFISSPIFQEVNIINTNSSSSEKDQSETHSESKESSVQIVEEDNILQTNKKNNSLAKDRKRKTIPIKEAQASLKEVKSYIKQKNLQKKMKEIKKKENESDSIIAHDIINMEMVNEEAKDFELTERIPEFCNKFKIPFLFFKSQHPLYKIKEIYSFSKHAIRIYDQPESNEYYVRFINENGSDVFLYDIHINGNVFNFIKPNHFEKEYETANVVIPLHLQFDKNGVCNISIFDDNAYIIVMKCEIRCKRDIINMVDFDSHLQELKEVCLKYQVPFDEIQIKDQYKDDDFNISFDVPLTCPIGLNRIENPVRGRACKHMICCDLKNVISCCLYTNIWNCPFCLMKSYYYDLFIDSRLKYYLSFLPENIKKVSFVGEEIQIKNSELESEEEVRLNLE</sequence>
<dbReference type="CDD" id="cd16650">
    <property type="entry name" value="SP-RING_PIAS-like"/>
    <property type="match status" value="1"/>
</dbReference>
<dbReference type="GO" id="GO:0016925">
    <property type="term" value="P:protein sumoylation"/>
    <property type="evidence" value="ECO:0007669"/>
    <property type="project" value="TreeGrafter"/>
</dbReference>
<protein>
    <recommendedName>
        <fullName evidence="6">SP-RING-type domain-containing protein</fullName>
    </recommendedName>
</protein>
<proteinExistence type="predicted"/>
<dbReference type="GO" id="GO:0000785">
    <property type="term" value="C:chromatin"/>
    <property type="evidence" value="ECO:0007669"/>
    <property type="project" value="TreeGrafter"/>
</dbReference>
<feature type="compositionally biased region" description="Basic and acidic residues" evidence="5">
    <location>
        <begin position="263"/>
        <end position="276"/>
    </location>
</feature>
<evidence type="ECO:0000256" key="3">
    <source>
        <dbReference type="ARBA" id="ARBA00022833"/>
    </source>
</evidence>
<dbReference type="PROSITE" id="PS51044">
    <property type="entry name" value="ZF_SP_RING"/>
    <property type="match status" value="1"/>
</dbReference>
<dbReference type="OMA" id="GRACKHM"/>
<dbReference type="VEuPathDB" id="AmoebaDB:EDI_049490"/>
<keyword evidence="8" id="KW-1185">Reference proteome</keyword>